<keyword evidence="2" id="KW-1185">Reference proteome</keyword>
<proteinExistence type="predicted"/>
<sequence length="79" mass="8675">MTGNVLYNAYENGPEVKRLKNAAEGQDGDSWAVRCPARARGTACIGTGVANFLFRAGAHEDDLFVKLNFPRFRTRASRA</sequence>
<gene>
    <name evidence="1" type="ORF">ETD83_36505</name>
</gene>
<dbReference type="OrthoDB" id="3740959at2"/>
<name>A0A5C4J125_9ACTN</name>
<evidence type="ECO:0000313" key="2">
    <source>
        <dbReference type="Proteomes" id="UP000309174"/>
    </source>
</evidence>
<evidence type="ECO:0000313" key="1">
    <source>
        <dbReference type="EMBL" id="TMQ90198.1"/>
    </source>
</evidence>
<organism evidence="1 2">
    <name type="scientific">Actinomadura soli</name>
    <dbReference type="NCBI Taxonomy" id="2508997"/>
    <lineage>
        <taxon>Bacteria</taxon>
        <taxon>Bacillati</taxon>
        <taxon>Actinomycetota</taxon>
        <taxon>Actinomycetes</taxon>
        <taxon>Streptosporangiales</taxon>
        <taxon>Thermomonosporaceae</taxon>
        <taxon>Actinomadura</taxon>
    </lineage>
</organism>
<accession>A0A5C4J125</accession>
<comment type="caution">
    <text evidence="1">The sequence shown here is derived from an EMBL/GenBank/DDBJ whole genome shotgun (WGS) entry which is preliminary data.</text>
</comment>
<dbReference type="Proteomes" id="UP000309174">
    <property type="component" value="Unassembled WGS sequence"/>
</dbReference>
<dbReference type="RefSeq" id="WP_138649772.1">
    <property type="nucleotide sequence ID" value="NZ_VCKW01000316.1"/>
</dbReference>
<protein>
    <submittedName>
        <fullName evidence="1">Uncharacterized protein</fullName>
    </submittedName>
</protein>
<dbReference type="EMBL" id="VCKW01000316">
    <property type="protein sequence ID" value="TMQ90198.1"/>
    <property type="molecule type" value="Genomic_DNA"/>
</dbReference>
<reference evidence="1 2" key="1">
    <citation type="submission" date="2019-05" db="EMBL/GenBank/DDBJ databases">
        <title>Draft genome sequence of Actinomadura sp. 14C53.</title>
        <authorList>
            <person name="Saricaoglu S."/>
            <person name="Isik K."/>
        </authorList>
    </citation>
    <scope>NUCLEOTIDE SEQUENCE [LARGE SCALE GENOMIC DNA]</scope>
    <source>
        <strain evidence="1 2">14C53</strain>
    </source>
</reference>
<dbReference type="AlphaFoldDB" id="A0A5C4J125"/>